<comment type="caution">
    <text evidence="2">The sequence shown here is derived from an EMBL/GenBank/DDBJ whole genome shotgun (WGS) entry which is preliminary data.</text>
</comment>
<accession>A0AAE3K8B3</accession>
<evidence type="ECO:0000259" key="1">
    <source>
        <dbReference type="Pfam" id="PF24035"/>
    </source>
</evidence>
<dbReference type="AlphaFoldDB" id="A0AAE3K8B3"/>
<reference evidence="2" key="1">
    <citation type="journal article" date="2022" name="Syst. Appl. Microbiol.">
        <title>Natronocalculus amylovorans gen. nov., sp. nov., and Natranaeroarchaeum aerophilus sp. nov., dominant culturable amylolytic natronoarchaea from hypersaline soda lakes in southwestern Siberia.</title>
        <authorList>
            <person name="Sorokin D.Y."/>
            <person name="Elcheninov A.G."/>
            <person name="Khizhniak T.V."/>
            <person name="Koenen M."/>
            <person name="Bale N.J."/>
            <person name="Damste J.S.S."/>
            <person name="Kublanov I.V."/>
        </authorList>
    </citation>
    <scope>NUCLEOTIDE SEQUENCE</scope>
    <source>
        <strain evidence="2">AArc-St2</strain>
    </source>
</reference>
<dbReference type="EMBL" id="JAKRVX010000002">
    <property type="protein sequence ID" value="MCL9816866.1"/>
    <property type="molecule type" value="Genomic_DNA"/>
</dbReference>
<sequence>MEQQTNSVTTSTALELLKNPCRKALLQQLILVEQQPVHLDHLIGLLPDGNSPEAQAQLKTELHHIHLPKLADADVIAYNQTDETISYRSTRKIEKLIDFIDTSL</sequence>
<feature type="domain" description="DUF7344" evidence="1">
    <location>
        <begin position="15"/>
        <end position="85"/>
    </location>
</feature>
<dbReference type="InterPro" id="IPR055768">
    <property type="entry name" value="DUF7344"/>
</dbReference>
<gene>
    <name evidence="2" type="ORF">AArcSt2_07915</name>
</gene>
<dbReference type="Pfam" id="PF24035">
    <property type="entry name" value="DUF7344"/>
    <property type="match status" value="1"/>
</dbReference>
<evidence type="ECO:0000313" key="2">
    <source>
        <dbReference type="EMBL" id="MCL9816866.1"/>
    </source>
</evidence>
<evidence type="ECO:0000313" key="3">
    <source>
        <dbReference type="Proteomes" id="UP001203207"/>
    </source>
</evidence>
<dbReference type="Proteomes" id="UP001203207">
    <property type="component" value="Unassembled WGS sequence"/>
</dbReference>
<organism evidence="2 3">
    <name type="scientific">Natronocalculus amylovorans</name>
    <dbReference type="NCBI Taxonomy" id="2917812"/>
    <lineage>
        <taxon>Archaea</taxon>
        <taxon>Methanobacteriati</taxon>
        <taxon>Methanobacteriota</taxon>
        <taxon>Stenosarchaea group</taxon>
        <taxon>Halobacteria</taxon>
        <taxon>Halobacteriales</taxon>
        <taxon>Haloferacaceae</taxon>
        <taxon>Natronocalculus</taxon>
    </lineage>
</organism>
<name>A0AAE3K8B3_9EURY</name>
<dbReference type="RefSeq" id="WP_174652321.1">
    <property type="nucleotide sequence ID" value="NZ_JAKRVX010000002.1"/>
</dbReference>
<protein>
    <recommendedName>
        <fullName evidence="1">DUF7344 domain-containing protein</fullName>
    </recommendedName>
</protein>
<proteinExistence type="predicted"/>
<keyword evidence="3" id="KW-1185">Reference proteome</keyword>
<reference evidence="2" key="2">
    <citation type="submission" date="2022-02" db="EMBL/GenBank/DDBJ databases">
        <authorList>
            <person name="Elcheninov A.G."/>
            <person name="Sorokin D.Y."/>
            <person name="Kublanov I.V."/>
        </authorList>
    </citation>
    <scope>NUCLEOTIDE SEQUENCE</scope>
    <source>
        <strain evidence="2">AArc-St2</strain>
    </source>
</reference>